<proteinExistence type="predicted"/>
<gene>
    <name evidence="1" type="ORF">MUK42_05175</name>
</gene>
<dbReference type="Proteomes" id="UP001055439">
    <property type="component" value="Chromosome 10"/>
</dbReference>
<dbReference type="AlphaFoldDB" id="A0A9E7EUE0"/>
<reference evidence="1" key="1">
    <citation type="submission" date="2022-05" db="EMBL/GenBank/DDBJ databases">
        <title>The Musa troglodytarum L. genome provides insights into the mechanism of non-climacteric behaviour and enrichment of carotenoids.</title>
        <authorList>
            <person name="Wang J."/>
        </authorList>
    </citation>
    <scope>NUCLEOTIDE SEQUENCE</scope>
    <source>
        <tissue evidence="1">Leaf</tissue>
    </source>
</reference>
<evidence type="ECO:0000313" key="1">
    <source>
        <dbReference type="EMBL" id="URD82791.1"/>
    </source>
</evidence>
<dbReference type="EMBL" id="CP097503">
    <property type="protein sequence ID" value="URD82791.1"/>
    <property type="molecule type" value="Genomic_DNA"/>
</dbReference>
<accession>A0A9E7EUE0</accession>
<dbReference type="OrthoDB" id="670168at2759"/>
<protein>
    <submittedName>
        <fullName evidence="1">Uncharacterized protein</fullName>
    </submittedName>
</protein>
<evidence type="ECO:0000313" key="2">
    <source>
        <dbReference type="Proteomes" id="UP001055439"/>
    </source>
</evidence>
<organism evidence="1 2">
    <name type="scientific">Musa troglodytarum</name>
    <name type="common">fe'i banana</name>
    <dbReference type="NCBI Taxonomy" id="320322"/>
    <lineage>
        <taxon>Eukaryota</taxon>
        <taxon>Viridiplantae</taxon>
        <taxon>Streptophyta</taxon>
        <taxon>Embryophyta</taxon>
        <taxon>Tracheophyta</taxon>
        <taxon>Spermatophyta</taxon>
        <taxon>Magnoliopsida</taxon>
        <taxon>Liliopsida</taxon>
        <taxon>Zingiberales</taxon>
        <taxon>Musaceae</taxon>
        <taxon>Musa</taxon>
    </lineage>
</organism>
<sequence length="72" mass="8473">METKKTVSHRPGELAWTRRTRKILITMDPQSTNQRWHLIVMKIRLQIISQQFTSPVPAKNQQYLSSALLIEK</sequence>
<name>A0A9E7EUE0_9LILI</name>
<keyword evidence="2" id="KW-1185">Reference proteome</keyword>